<dbReference type="SUPFAM" id="SSF53335">
    <property type="entry name" value="S-adenosyl-L-methionine-dependent methyltransferases"/>
    <property type="match status" value="1"/>
</dbReference>
<gene>
    <name evidence="2" type="ORF">CSUI_009344</name>
</gene>
<keyword evidence="3" id="KW-1185">Reference proteome</keyword>
<keyword evidence="2" id="KW-0489">Methyltransferase</keyword>
<proteinExistence type="predicted"/>
<feature type="non-terminal residue" evidence="2">
    <location>
        <position position="211"/>
    </location>
</feature>
<accession>A0A2C6KI99</accession>
<dbReference type="VEuPathDB" id="ToxoDB:CSUI_009344"/>
<dbReference type="Gene3D" id="3.40.50.150">
    <property type="entry name" value="Vaccinia Virus protein VP39"/>
    <property type="match status" value="1"/>
</dbReference>
<reference evidence="2 3" key="1">
    <citation type="journal article" date="2017" name="Int. J. Parasitol.">
        <title>The genome of the protozoan parasite Cystoisospora suis and a reverse vaccinology approach to identify vaccine candidates.</title>
        <authorList>
            <person name="Palmieri N."/>
            <person name="Shrestha A."/>
            <person name="Ruttkowski B."/>
            <person name="Beck T."/>
            <person name="Vogl C."/>
            <person name="Tomley F."/>
            <person name="Blake D.P."/>
            <person name="Joachim A."/>
        </authorList>
    </citation>
    <scope>NUCLEOTIDE SEQUENCE [LARGE SCALE GENOMIC DNA]</scope>
    <source>
        <strain evidence="2 3">Wien I</strain>
    </source>
</reference>
<dbReference type="GO" id="GO:0032259">
    <property type="term" value="P:methylation"/>
    <property type="evidence" value="ECO:0007669"/>
    <property type="project" value="UniProtKB-KW"/>
</dbReference>
<sequence length="211" mass="24010">MKRRYRHFSSLLHWECLNVQEGALQRRFGDEAFDVVLDKGFLDAYIAGEEAEESSASSSSSLDDRCKNEKSVKSCRQAREREAGGSREDAERLNGRKTEEEDMGDDKNEEKKRGEQEDKMKMKKKAWNYKEEAQVYLQSVLQVLKPGGVYILITLAQDYLVKELVRAFYAVDVDITIFPMPLKKVSSTQKDGRGFSSSSSSTSKLIPFLIA</sequence>
<evidence type="ECO:0000313" key="3">
    <source>
        <dbReference type="Proteomes" id="UP000221165"/>
    </source>
</evidence>
<dbReference type="Proteomes" id="UP000221165">
    <property type="component" value="Unassembled WGS sequence"/>
</dbReference>
<dbReference type="GeneID" id="94432671"/>
<dbReference type="InterPro" id="IPR029063">
    <property type="entry name" value="SAM-dependent_MTases_sf"/>
</dbReference>
<dbReference type="GO" id="GO:0008168">
    <property type="term" value="F:methyltransferase activity"/>
    <property type="evidence" value="ECO:0007669"/>
    <property type="project" value="UniProtKB-KW"/>
</dbReference>
<name>A0A2C6KI99_9APIC</name>
<comment type="caution">
    <text evidence="2">The sequence shown here is derived from an EMBL/GenBank/DDBJ whole genome shotgun (WGS) entry which is preliminary data.</text>
</comment>
<organism evidence="2 3">
    <name type="scientific">Cystoisospora suis</name>
    <dbReference type="NCBI Taxonomy" id="483139"/>
    <lineage>
        <taxon>Eukaryota</taxon>
        <taxon>Sar</taxon>
        <taxon>Alveolata</taxon>
        <taxon>Apicomplexa</taxon>
        <taxon>Conoidasida</taxon>
        <taxon>Coccidia</taxon>
        <taxon>Eucoccidiorida</taxon>
        <taxon>Eimeriorina</taxon>
        <taxon>Sarcocystidae</taxon>
        <taxon>Cystoisospora</taxon>
    </lineage>
</organism>
<protein>
    <submittedName>
        <fullName evidence="2">Methyltransferase domain containing</fullName>
    </submittedName>
</protein>
<evidence type="ECO:0000313" key="2">
    <source>
        <dbReference type="EMBL" id="PHJ16839.1"/>
    </source>
</evidence>
<feature type="region of interest" description="Disordered" evidence="1">
    <location>
        <begin position="52"/>
        <end position="119"/>
    </location>
</feature>
<evidence type="ECO:0000256" key="1">
    <source>
        <dbReference type="SAM" id="MobiDB-lite"/>
    </source>
</evidence>
<dbReference type="AlphaFoldDB" id="A0A2C6KI99"/>
<dbReference type="OrthoDB" id="411785at2759"/>
<feature type="compositionally biased region" description="Basic and acidic residues" evidence="1">
    <location>
        <begin position="62"/>
        <end position="119"/>
    </location>
</feature>
<dbReference type="EMBL" id="MIGC01005548">
    <property type="protein sequence ID" value="PHJ16839.1"/>
    <property type="molecule type" value="Genomic_DNA"/>
</dbReference>
<keyword evidence="2" id="KW-0808">Transferase</keyword>
<dbReference type="RefSeq" id="XP_067918564.1">
    <property type="nucleotide sequence ID" value="XM_068069460.1"/>
</dbReference>